<dbReference type="KEGG" id="lgi:LOTGIDRAFT_163140"/>
<dbReference type="EMBL" id="KB202199">
    <property type="protein sequence ID" value="ESO91780.1"/>
    <property type="molecule type" value="Genomic_DNA"/>
</dbReference>
<dbReference type="AlphaFoldDB" id="V4A9M9"/>
<sequence length="281" mass="32042">MAANGGCNLQSCSSKTTRSQSAFAKLEFHAIKDDRIKLNTSTVASLACRKTYSTDSVGSRSFEHRLLSPHLNSIYCSGSAEIPFHFIHHNRYQDHMHQYREQYTHRRLKSLRSNINEYRSYQGMLSAPQILQRPTLKPATATKTSNSAVTSVVRCFDVFDSMKNLKVNDNSLKPTHKRPIKKKIWKSEMVQVRLKQPEINQPVIEVQCHQSGGIKMDDGGGLRRMFTSEDLLPSEPETCHRLSPNNANKLHLHCRSRPSIPSKTRGSKRDQPSYVVTYKKK</sequence>
<dbReference type="Proteomes" id="UP000030746">
    <property type="component" value="Unassembled WGS sequence"/>
</dbReference>
<dbReference type="GeneID" id="20239267"/>
<keyword evidence="3" id="KW-1185">Reference proteome</keyword>
<dbReference type="RefSeq" id="XP_009057452.1">
    <property type="nucleotide sequence ID" value="XM_009059204.1"/>
</dbReference>
<evidence type="ECO:0000313" key="2">
    <source>
        <dbReference type="EMBL" id="ESO91780.1"/>
    </source>
</evidence>
<dbReference type="HOGENOM" id="CLU_991393_0_0_1"/>
<dbReference type="OrthoDB" id="6143204at2759"/>
<accession>V4A9M9</accession>
<proteinExistence type="predicted"/>
<evidence type="ECO:0000256" key="1">
    <source>
        <dbReference type="SAM" id="MobiDB-lite"/>
    </source>
</evidence>
<gene>
    <name evidence="2" type="ORF">LOTGIDRAFT_163140</name>
</gene>
<evidence type="ECO:0000313" key="3">
    <source>
        <dbReference type="Proteomes" id="UP000030746"/>
    </source>
</evidence>
<dbReference type="CTD" id="20239267"/>
<protein>
    <submittedName>
        <fullName evidence="2">Uncharacterized protein</fullName>
    </submittedName>
</protein>
<reference evidence="2 3" key="1">
    <citation type="journal article" date="2013" name="Nature">
        <title>Insights into bilaterian evolution from three spiralian genomes.</title>
        <authorList>
            <person name="Simakov O."/>
            <person name="Marletaz F."/>
            <person name="Cho S.J."/>
            <person name="Edsinger-Gonzales E."/>
            <person name="Havlak P."/>
            <person name="Hellsten U."/>
            <person name="Kuo D.H."/>
            <person name="Larsson T."/>
            <person name="Lv J."/>
            <person name="Arendt D."/>
            <person name="Savage R."/>
            <person name="Osoegawa K."/>
            <person name="de Jong P."/>
            <person name="Grimwood J."/>
            <person name="Chapman J.A."/>
            <person name="Shapiro H."/>
            <person name="Aerts A."/>
            <person name="Otillar R.P."/>
            <person name="Terry A.Y."/>
            <person name="Boore J.L."/>
            <person name="Grigoriev I.V."/>
            <person name="Lindberg D.R."/>
            <person name="Seaver E.C."/>
            <person name="Weisblat D.A."/>
            <person name="Putnam N.H."/>
            <person name="Rokhsar D.S."/>
        </authorList>
    </citation>
    <scope>NUCLEOTIDE SEQUENCE [LARGE SCALE GENOMIC DNA]</scope>
</reference>
<organism evidence="2 3">
    <name type="scientific">Lottia gigantea</name>
    <name type="common">Giant owl limpet</name>
    <dbReference type="NCBI Taxonomy" id="225164"/>
    <lineage>
        <taxon>Eukaryota</taxon>
        <taxon>Metazoa</taxon>
        <taxon>Spiralia</taxon>
        <taxon>Lophotrochozoa</taxon>
        <taxon>Mollusca</taxon>
        <taxon>Gastropoda</taxon>
        <taxon>Patellogastropoda</taxon>
        <taxon>Lottioidea</taxon>
        <taxon>Lottiidae</taxon>
        <taxon>Lottia</taxon>
    </lineage>
</organism>
<feature type="region of interest" description="Disordered" evidence="1">
    <location>
        <begin position="256"/>
        <end position="281"/>
    </location>
</feature>
<dbReference type="OMA" id="NGMHQYL"/>
<name>V4A9M9_LOTGI</name>